<proteinExistence type="predicted"/>
<dbReference type="Proteomes" id="UP000016928">
    <property type="component" value="Unassembled WGS sequence"/>
</dbReference>
<gene>
    <name evidence="2" type="ORF">FOC1_g10013072</name>
</gene>
<sequence length="1083" mass="121781">MASDNESYGPSYTYPTPEEAFKPYLGYPDTGSTAGNAVPTAKKTTKKTIKMKKELSSEVGDVFSRRGLSLAGSKDVPDDTESEDEADDPVLMFDPREEEGEEEGCDSNELTSHNLFKIIRDMEKVDLKTIDMMQPGMHREQISKLVADELSSIEQSSLEMTEERVRSVLEDISVNQHAGKSFEAMLEQRDVAQAIQRYRRWVKHIVDGMVVFALAAGARKNVTVDMRGWILFLQANAHRDCRERIVDLLTNFTITPAAVQFACGQSSWGADLFDGLGKIDMDNPDIRGDCVSSYLAIAHGQDSVHFSYTGSATSTSARSRHIGEASRMKQHATILALGADEIRRRRAAGVMTVLGVHECLSQVGTGNYSFMAILRIPVDVKKPSSAAAATLALLSETIHMVLLGTVSRDSFPRKGRSVEFMIGTRLLMTELRPKDCPHPPWVGINKVLPLLQMPKSVWTLLRQGYKQAPLPELLNHLQTHFENTKALFLSDEVCKEVLSKTSRKAERADICNLRRLYASILNDHDLGYKNDYQAFLYLRCALWHAVIQTAEKGIVWFDNETYHLEISKLDWVQVAEIAQSVVPPALHNVFTITGCKELYNEARGQEFNRSVLFPSVWNRLREGVPQTFAYAKAKLRFEKNVRLRIKAVSRSVLLKKLIEQQIVERDQVGVKLPSTSNFQVDDLYLEIMEQLKTDIDISTHQKPRIGTWQDPQFIRYIIRELKIARGQLERGISPADEEQWLNLQELSPDWVKWLEIPENIVEIPDNDKPSEPWLDPEMKAVQPGPATPTDQEVLEKMKCLEDNQVEPGKIMNAEGRTGAKTKVKRTVEVPFDLCDDSGTPLGMRVFSSIQKKGKKKEEAPEEQEASGTCDLCGVFWADLAQHTLNCCGRCESCDKDNLPCIRIPEDPLQCVRCDEQSTRCANFTHLDNADPSVATASCPRCRCTLTLEAMAHHVAACKGRCKACVKAKIPCVHTQPSRCQHCQEAGKLCSDFSHDHLFSKKEENLSICRKCKCPKPHQGHGSDCPGRCDNCQGEGVNYPCIRTRPRPHPCDHCEQRGLECKDFSHEAVKRVRKKKALRSLQKG</sequence>
<organism evidence="2 3">
    <name type="scientific">Fusarium oxysporum f. sp. cubense (strain race 1)</name>
    <name type="common">Panama disease fungus</name>
    <dbReference type="NCBI Taxonomy" id="1229664"/>
    <lineage>
        <taxon>Eukaryota</taxon>
        <taxon>Fungi</taxon>
        <taxon>Dikarya</taxon>
        <taxon>Ascomycota</taxon>
        <taxon>Pezizomycotina</taxon>
        <taxon>Sordariomycetes</taxon>
        <taxon>Hypocreomycetidae</taxon>
        <taxon>Hypocreales</taxon>
        <taxon>Nectriaceae</taxon>
        <taxon>Fusarium</taxon>
        <taxon>Fusarium oxysporum species complex</taxon>
    </lineage>
</organism>
<dbReference type="OMA" id="ERADICN"/>
<dbReference type="HOGENOM" id="CLU_314741_0_0_1"/>
<evidence type="ECO:0000256" key="1">
    <source>
        <dbReference type="SAM" id="MobiDB-lite"/>
    </source>
</evidence>
<feature type="region of interest" description="Disordered" evidence="1">
    <location>
        <begin position="23"/>
        <end position="91"/>
    </location>
</feature>
<name>N4UUE6_FUSC1</name>
<dbReference type="VEuPathDB" id="FungiDB:FOC1_g10013072"/>
<dbReference type="AlphaFoldDB" id="N4UUE6"/>
<feature type="compositionally biased region" description="Acidic residues" evidence="1">
    <location>
        <begin position="78"/>
        <end position="88"/>
    </location>
</feature>
<reference evidence="3" key="1">
    <citation type="submission" date="2012-09" db="EMBL/GenBank/DDBJ databases">
        <title>Genome sequencing and comparative transcriptomics of race 1 and race 4 of banana pathogen: Fusarium oxysporum f. sp. cubense.</title>
        <authorList>
            <person name="Fang X."/>
            <person name="Huang J."/>
        </authorList>
    </citation>
    <scope>NUCLEOTIDE SEQUENCE [LARGE SCALE GENOMIC DNA]</scope>
    <source>
        <strain evidence="3">race 1</strain>
    </source>
</reference>
<dbReference type="STRING" id="1229664.N4UUE6"/>
<dbReference type="OrthoDB" id="5103128at2759"/>
<evidence type="ECO:0000313" key="3">
    <source>
        <dbReference type="Proteomes" id="UP000016928"/>
    </source>
</evidence>
<dbReference type="EMBL" id="KB730093">
    <property type="protein sequence ID" value="ENH72416.1"/>
    <property type="molecule type" value="Genomic_DNA"/>
</dbReference>
<reference evidence="3" key="2">
    <citation type="journal article" date="2014" name="PLoS ONE">
        <title>Genome and Transcriptome Analysis of the Fungal Pathogen Fusarium oxysporum f. sp. cubense Causing Banana Vascular Wilt Disease.</title>
        <authorList>
            <person name="Guo L."/>
            <person name="Han L."/>
            <person name="Yang L."/>
            <person name="Zeng H."/>
            <person name="Fan D."/>
            <person name="Zhu Y."/>
            <person name="Feng Y."/>
            <person name="Wang G."/>
            <person name="Peng C."/>
            <person name="Jiang X."/>
            <person name="Zhou D."/>
            <person name="Ni P."/>
            <person name="Liang C."/>
            <person name="Liu L."/>
            <person name="Wang J."/>
            <person name="Mao C."/>
            <person name="Fang X."/>
            <person name="Peng M."/>
            <person name="Huang J."/>
        </authorList>
    </citation>
    <scope>NUCLEOTIDE SEQUENCE [LARGE SCALE GENOMIC DNA]</scope>
    <source>
        <strain evidence="3">race 1</strain>
    </source>
</reference>
<protein>
    <submittedName>
        <fullName evidence="2">Uncharacterized protein</fullName>
    </submittedName>
</protein>
<accession>N4UUE6</accession>
<evidence type="ECO:0000313" key="2">
    <source>
        <dbReference type="EMBL" id="ENH72416.1"/>
    </source>
</evidence>